<organism evidence="2 4">
    <name type="scientific">Chitinophaga sancti</name>
    <dbReference type="NCBI Taxonomy" id="1004"/>
    <lineage>
        <taxon>Bacteria</taxon>
        <taxon>Pseudomonadati</taxon>
        <taxon>Bacteroidota</taxon>
        <taxon>Chitinophagia</taxon>
        <taxon>Chitinophagales</taxon>
        <taxon>Chitinophagaceae</taxon>
        <taxon>Chitinophaga</taxon>
    </lineage>
</organism>
<feature type="signal peptide" evidence="1">
    <location>
        <begin position="1"/>
        <end position="20"/>
    </location>
</feature>
<dbReference type="InterPro" id="IPR036761">
    <property type="entry name" value="TTHA0802/YceI-like_sf"/>
</dbReference>
<dbReference type="Proteomes" id="UP000183788">
    <property type="component" value="Unassembled WGS sequence"/>
</dbReference>
<accession>A0A1K1RLY1</accession>
<feature type="chain" id="PRO_5012001209" description="YceI-like domain-containing protein" evidence="1">
    <location>
        <begin position="21"/>
        <end position="197"/>
    </location>
</feature>
<dbReference type="STRING" id="1004.SAMN05661012_03968"/>
<evidence type="ECO:0000256" key="1">
    <source>
        <dbReference type="SAM" id="SignalP"/>
    </source>
</evidence>
<dbReference type="Proteomes" id="UP001326715">
    <property type="component" value="Chromosome"/>
</dbReference>
<dbReference type="RefSeq" id="WP_072362972.1">
    <property type="nucleotide sequence ID" value="NZ_CBHWAX010000035.1"/>
</dbReference>
<evidence type="ECO:0008006" key="6">
    <source>
        <dbReference type="Google" id="ProtNLM"/>
    </source>
</evidence>
<evidence type="ECO:0000313" key="2">
    <source>
        <dbReference type="EMBL" id="SFW73160.1"/>
    </source>
</evidence>
<evidence type="ECO:0000313" key="5">
    <source>
        <dbReference type="Proteomes" id="UP001326715"/>
    </source>
</evidence>
<dbReference type="SUPFAM" id="SSF101874">
    <property type="entry name" value="YceI-like"/>
    <property type="match status" value="1"/>
</dbReference>
<dbReference type="EMBL" id="FPIZ01000013">
    <property type="protein sequence ID" value="SFW73160.1"/>
    <property type="molecule type" value="Genomic_DNA"/>
</dbReference>
<keyword evidence="1" id="KW-0732">Signal</keyword>
<dbReference type="Gene3D" id="2.40.128.110">
    <property type="entry name" value="Lipid/polyisoprenoid-binding, YceI-like"/>
    <property type="match status" value="1"/>
</dbReference>
<dbReference type="AlphaFoldDB" id="A0A1K1RLY1"/>
<gene>
    <name evidence="2" type="ORF">SAMN05661012_03968</name>
    <name evidence="3" type="ORF">SR876_09395</name>
</gene>
<sequence>MRTLTFILTIFCLLAFKAPAPRGVKWVVLNNILVRVSGSTNVNKFSCEIKNYPYRDTLICYQNNGSEIVRLSGKLEMAVFDFDCLDKMMTHDLRETLKANQHPSLRIALLSLQKYPAQNGAPEQLCGNVAIELAGVTKEMSLYLTTTTDDQKMIHMAGSKNIRFSDFGLVPPRKFGGMIRAKDDLVVSFQFNFKVID</sequence>
<protein>
    <recommendedName>
        <fullName evidence="6">YceI-like domain-containing protein</fullName>
    </recommendedName>
</protein>
<proteinExistence type="predicted"/>
<reference evidence="3 5" key="2">
    <citation type="submission" date="2023-11" db="EMBL/GenBank/DDBJ databases">
        <title>MicrobeMod: A computational toolkit for identifying prokaryotic methylation and restriction-modification with nanopore sequencing.</title>
        <authorList>
            <person name="Crits-Christoph A."/>
            <person name="Kang S.C."/>
            <person name="Lee H."/>
            <person name="Ostrov N."/>
        </authorList>
    </citation>
    <scope>NUCLEOTIDE SEQUENCE [LARGE SCALE GENOMIC DNA]</scope>
    <source>
        <strain evidence="3 5">ATCC 23090</strain>
    </source>
</reference>
<name>A0A1K1RLY1_9BACT</name>
<evidence type="ECO:0000313" key="4">
    <source>
        <dbReference type="Proteomes" id="UP000183788"/>
    </source>
</evidence>
<reference evidence="2 4" key="1">
    <citation type="submission" date="2016-11" db="EMBL/GenBank/DDBJ databases">
        <authorList>
            <person name="Jaros S."/>
            <person name="Januszkiewicz K."/>
            <person name="Wedrychowicz H."/>
        </authorList>
    </citation>
    <scope>NUCLEOTIDE SEQUENCE [LARGE SCALE GENOMIC DNA]</scope>
    <source>
        <strain evidence="2 4">DSM 784</strain>
    </source>
</reference>
<keyword evidence="5" id="KW-1185">Reference proteome</keyword>
<dbReference type="EMBL" id="CP140154">
    <property type="protein sequence ID" value="WQG91718.1"/>
    <property type="molecule type" value="Genomic_DNA"/>
</dbReference>
<evidence type="ECO:0000313" key="3">
    <source>
        <dbReference type="EMBL" id="WQG91718.1"/>
    </source>
</evidence>
<dbReference type="OrthoDB" id="9794147at2"/>